<accession>A0A8B2NXV3</accession>
<dbReference type="Pfam" id="PF01370">
    <property type="entry name" value="Epimerase"/>
    <property type="match status" value="1"/>
</dbReference>
<dbReference type="Proteomes" id="UP000249590">
    <property type="component" value="Unassembled WGS sequence"/>
</dbReference>
<dbReference type="InterPro" id="IPR001509">
    <property type="entry name" value="Epimerase_deHydtase"/>
</dbReference>
<evidence type="ECO:0000313" key="5">
    <source>
        <dbReference type="Proteomes" id="UP000249590"/>
    </source>
</evidence>
<dbReference type="SUPFAM" id="SSF51735">
    <property type="entry name" value="NAD(P)-binding Rossmann-fold domains"/>
    <property type="match status" value="1"/>
</dbReference>
<protein>
    <recommendedName>
        <fullName evidence="3">NAD-dependent epimerase/dehydratase domain-containing protein</fullName>
    </recommendedName>
</protein>
<feature type="domain" description="NAD-dependent epimerase/dehydratase" evidence="3">
    <location>
        <begin position="3"/>
        <end position="245"/>
    </location>
</feature>
<evidence type="ECO:0000256" key="2">
    <source>
        <dbReference type="ARBA" id="ARBA00007637"/>
    </source>
</evidence>
<comment type="similarity">
    <text evidence="2">Belongs to the NAD(P)-dependent epimerase/dehydratase family.</text>
</comment>
<sequence>MSILVTGAGGFVGLNVVERLLDDGHTVVALGNRPLPQIVRDRFARRPGTLHPVTADVRDAAAMRAVLKDYGVDRIFHGAAITLGVAGTIAPATDVVDINVVSTAVLLELAREVEIVRFVYPSSTAVYTGYAFDAGPVTEAHAPTPTALYGFTKLACERLIRDAAARHGLSAVCGRITAVFGAWEHDTGARETLSPPYQIARKALTDQPIVISRGGWRDWTSARDVARVFSLLLTRDTLPHDIYNISLGETWDPALLCEALSARIPSIDWSAGETNLSYNDDLTRKRSALSNTRLAEDFGFRFMPPAEAAADYAEWVAEFGAAGFEALESR</sequence>
<proteinExistence type="inferred from homology"/>
<gene>
    <name evidence="4" type="ORF">DLJ53_00075</name>
</gene>
<reference evidence="4 5" key="1">
    <citation type="submission" date="2018-05" db="EMBL/GenBank/DDBJ databases">
        <title>Acuticoccus sediminis sp. nov., isolated from deep-sea sediment of Indian Ocean.</title>
        <authorList>
            <person name="Liu X."/>
            <person name="Lai Q."/>
            <person name="Du Y."/>
            <person name="Sun F."/>
            <person name="Zhang X."/>
            <person name="Wang S."/>
            <person name="Shao Z."/>
        </authorList>
    </citation>
    <scope>NUCLEOTIDE SEQUENCE [LARGE SCALE GENOMIC DNA]</scope>
    <source>
        <strain evidence="4 5">PTG4-2</strain>
    </source>
</reference>
<evidence type="ECO:0000259" key="3">
    <source>
        <dbReference type="Pfam" id="PF01370"/>
    </source>
</evidence>
<dbReference type="AlphaFoldDB" id="A0A8B2NXV3"/>
<dbReference type="OrthoDB" id="7209874at2"/>
<dbReference type="EMBL" id="QHHQ01000001">
    <property type="protein sequence ID" value="RAI02975.1"/>
    <property type="molecule type" value="Genomic_DNA"/>
</dbReference>
<keyword evidence="5" id="KW-1185">Reference proteome</keyword>
<comment type="caution">
    <text evidence="4">The sequence shown here is derived from an EMBL/GenBank/DDBJ whole genome shotgun (WGS) entry which is preliminary data.</text>
</comment>
<name>A0A8B2NXV3_9HYPH</name>
<evidence type="ECO:0000313" key="4">
    <source>
        <dbReference type="EMBL" id="RAI02975.1"/>
    </source>
</evidence>
<dbReference type="InterPro" id="IPR036291">
    <property type="entry name" value="NAD(P)-bd_dom_sf"/>
</dbReference>
<dbReference type="PANTHER" id="PTHR43000">
    <property type="entry name" value="DTDP-D-GLUCOSE 4,6-DEHYDRATASE-RELATED"/>
    <property type="match status" value="1"/>
</dbReference>
<dbReference type="RefSeq" id="WP_111341131.1">
    <property type="nucleotide sequence ID" value="NZ_QHHQ01000001.1"/>
</dbReference>
<evidence type="ECO:0000256" key="1">
    <source>
        <dbReference type="ARBA" id="ARBA00005125"/>
    </source>
</evidence>
<dbReference type="Gene3D" id="3.40.50.720">
    <property type="entry name" value="NAD(P)-binding Rossmann-like Domain"/>
    <property type="match status" value="1"/>
</dbReference>
<comment type="pathway">
    <text evidence="1">Bacterial outer membrane biogenesis; LPS O-antigen biosynthesis.</text>
</comment>
<dbReference type="CDD" id="cd08946">
    <property type="entry name" value="SDR_e"/>
    <property type="match status" value="1"/>
</dbReference>
<organism evidence="4 5">
    <name type="scientific">Acuticoccus sediminis</name>
    <dbReference type="NCBI Taxonomy" id="2184697"/>
    <lineage>
        <taxon>Bacteria</taxon>
        <taxon>Pseudomonadati</taxon>
        <taxon>Pseudomonadota</taxon>
        <taxon>Alphaproteobacteria</taxon>
        <taxon>Hyphomicrobiales</taxon>
        <taxon>Amorphaceae</taxon>
        <taxon>Acuticoccus</taxon>
    </lineage>
</organism>